<organism evidence="2 4">
    <name type="scientific">Medicago truncatula</name>
    <name type="common">Barrel medic</name>
    <name type="synonym">Medicago tribuloides</name>
    <dbReference type="NCBI Taxonomy" id="3880"/>
    <lineage>
        <taxon>Eukaryota</taxon>
        <taxon>Viridiplantae</taxon>
        <taxon>Streptophyta</taxon>
        <taxon>Embryophyta</taxon>
        <taxon>Tracheophyta</taxon>
        <taxon>Spermatophyta</taxon>
        <taxon>Magnoliopsida</taxon>
        <taxon>eudicotyledons</taxon>
        <taxon>Gunneridae</taxon>
        <taxon>Pentapetalae</taxon>
        <taxon>rosids</taxon>
        <taxon>fabids</taxon>
        <taxon>Fabales</taxon>
        <taxon>Fabaceae</taxon>
        <taxon>Papilionoideae</taxon>
        <taxon>50 kb inversion clade</taxon>
        <taxon>NPAAA clade</taxon>
        <taxon>Hologalegina</taxon>
        <taxon>IRL clade</taxon>
        <taxon>Trifolieae</taxon>
        <taxon>Medicago</taxon>
    </lineage>
</organism>
<dbReference type="HOGENOM" id="CLU_178045_0_0_1"/>
<feature type="compositionally biased region" description="Basic and acidic residues" evidence="1">
    <location>
        <begin position="60"/>
        <end position="77"/>
    </location>
</feature>
<sequence>MKARENMIKRAKQEVSRSNGFKKSYGLMFDPKERKEENSHHAERSLDHVSGRRRKGAGMDYEKEILEKKAHEPLLKN</sequence>
<evidence type="ECO:0000256" key="1">
    <source>
        <dbReference type="SAM" id="MobiDB-lite"/>
    </source>
</evidence>
<feature type="compositionally biased region" description="Basic and acidic residues" evidence="1">
    <location>
        <begin position="30"/>
        <end position="50"/>
    </location>
</feature>
<dbReference type="AlphaFoldDB" id="A0A072UV56"/>
<accession>A0A072UV56</accession>
<gene>
    <name evidence="2" type="ordered locus">MTR_3g451510</name>
</gene>
<reference evidence="3" key="3">
    <citation type="submission" date="2015-04" db="UniProtKB">
        <authorList>
            <consortium name="EnsemblPlants"/>
        </authorList>
    </citation>
    <scope>IDENTIFICATION</scope>
    <source>
        <strain evidence="3">cv. Jemalong A17</strain>
    </source>
</reference>
<dbReference type="EnsemblPlants" id="KEH33724">
    <property type="protein sequence ID" value="KEH33724"/>
    <property type="gene ID" value="MTR_3g451510"/>
</dbReference>
<evidence type="ECO:0000313" key="4">
    <source>
        <dbReference type="Proteomes" id="UP000002051"/>
    </source>
</evidence>
<protein>
    <submittedName>
        <fullName evidence="2 3">Uncharacterized protein</fullName>
    </submittedName>
</protein>
<evidence type="ECO:0000313" key="2">
    <source>
        <dbReference type="EMBL" id="KEH33724.1"/>
    </source>
</evidence>
<dbReference type="Proteomes" id="UP000002051">
    <property type="component" value="Chromosome 3"/>
</dbReference>
<proteinExistence type="predicted"/>
<feature type="compositionally biased region" description="Basic and acidic residues" evidence="1">
    <location>
        <begin position="1"/>
        <end position="15"/>
    </location>
</feature>
<name>A0A072UV56_MEDTR</name>
<reference evidence="2 4" key="2">
    <citation type="journal article" date="2014" name="BMC Genomics">
        <title>An improved genome release (version Mt4.0) for the model legume Medicago truncatula.</title>
        <authorList>
            <person name="Tang H."/>
            <person name="Krishnakumar V."/>
            <person name="Bidwell S."/>
            <person name="Rosen B."/>
            <person name="Chan A."/>
            <person name="Zhou S."/>
            <person name="Gentzbittel L."/>
            <person name="Childs K.L."/>
            <person name="Yandell M."/>
            <person name="Gundlach H."/>
            <person name="Mayer K.F."/>
            <person name="Schwartz D.C."/>
            <person name="Town C.D."/>
        </authorList>
    </citation>
    <scope>GENOME REANNOTATION</scope>
    <source>
        <strain evidence="2">A17</strain>
        <strain evidence="3 4">cv. Jemalong A17</strain>
    </source>
</reference>
<dbReference type="PaxDb" id="3880-AES86968"/>
<keyword evidence="4" id="KW-1185">Reference proteome</keyword>
<evidence type="ECO:0000313" key="3">
    <source>
        <dbReference type="EnsemblPlants" id="KEH33724"/>
    </source>
</evidence>
<reference evidence="2 4" key="1">
    <citation type="journal article" date="2011" name="Nature">
        <title>The Medicago genome provides insight into the evolution of rhizobial symbioses.</title>
        <authorList>
            <person name="Young N.D."/>
            <person name="Debelle F."/>
            <person name="Oldroyd G.E."/>
            <person name="Geurts R."/>
            <person name="Cannon S.B."/>
            <person name="Udvardi M.K."/>
            <person name="Benedito V.A."/>
            <person name="Mayer K.F."/>
            <person name="Gouzy J."/>
            <person name="Schoof H."/>
            <person name="Van de Peer Y."/>
            <person name="Proost S."/>
            <person name="Cook D.R."/>
            <person name="Meyers B.C."/>
            <person name="Spannagl M."/>
            <person name="Cheung F."/>
            <person name="De Mita S."/>
            <person name="Krishnakumar V."/>
            <person name="Gundlach H."/>
            <person name="Zhou S."/>
            <person name="Mudge J."/>
            <person name="Bharti A.K."/>
            <person name="Murray J.D."/>
            <person name="Naoumkina M.A."/>
            <person name="Rosen B."/>
            <person name="Silverstein K.A."/>
            <person name="Tang H."/>
            <person name="Rombauts S."/>
            <person name="Zhao P.X."/>
            <person name="Zhou P."/>
            <person name="Barbe V."/>
            <person name="Bardou P."/>
            <person name="Bechner M."/>
            <person name="Bellec A."/>
            <person name="Berger A."/>
            <person name="Berges H."/>
            <person name="Bidwell S."/>
            <person name="Bisseling T."/>
            <person name="Choisne N."/>
            <person name="Couloux A."/>
            <person name="Denny R."/>
            <person name="Deshpande S."/>
            <person name="Dai X."/>
            <person name="Doyle J.J."/>
            <person name="Dudez A.M."/>
            <person name="Farmer A.D."/>
            <person name="Fouteau S."/>
            <person name="Franken C."/>
            <person name="Gibelin C."/>
            <person name="Gish J."/>
            <person name="Goldstein S."/>
            <person name="Gonzalez A.J."/>
            <person name="Green P.J."/>
            <person name="Hallab A."/>
            <person name="Hartog M."/>
            <person name="Hua A."/>
            <person name="Humphray S.J."/>
            <person name="Jeong D.H."/>
            <person name="Jing Y."/>
            <person name="Jocker A."/>
            <person name="Kenton S.M."/>
            <person name="Kim D.J."/>
            <person name="Klee K."/>
            <person name="Lai H."/>
            <person name="Lang C."/>
            <person name="Lin S."/>
            <person name="Macmil S.L."/>
            <person name="Magdelenat G."/>
            <person name="Matthews L."/>
            <person name="McCorrison J."/>
            <person name="Monaghan E.L."/>
            <person name="Mun J.H."/>
            <person name="Najar F.Z."/>
            <person name="Nicholson C."/>
            <person name="Noirot C."/>
            <person name="O'Bleness M."/>
            <person name="Paule C.R."/>
            <person name="Poulain J."/>
            <person name="Prion F."/>
            <person name="Qin B."/>
            <person name="Qu C."/>
            <person name="Retzel E.F."/>
            <person name="Riddle C."/>
            <person name="Sallet E."/>
            <person name="Samain S."/>
            <person name="Samson N."/>
            <person name="Sanders I."/>
            <person name="Saurat O."/>
            <person name="Scarpelli C."/>
            <person name="Schiex T."/>
            <person name="Segurens B."/>
            <person name="Severin A.J."/>
            <person name="Sherrier D.J."/>
            <person name="Shi R."/>
            <person name="Sims S."/>
            <person name="Singer S.R."/>
            <person name="Sinharoy S."/>
            <person name="Sterck L."/>
            <person name="Viollet A."/>
            <person name="Wang B.B."/>
            <person name="Wang K."/>
            <person name="Wang M."/>
            <person name="Wang X."/>
            <person name="Warfsmann J."/>
            <person name="Weissenbach J."/>
            <person name="White D.D."/>
            <person name="White J.D."/>
            <person name="Wiley G.B."/>
            <person name="Wincker P."/>
            <person name="Xing Y."/>
            <person name="Yang L."/>
            <person name="Yao Z."/>
            <person name="Ying F."/>
            <person name="Zhai J."/>
            <person name="Zhou L."/>
            <person name="Zuber A."/>
            <person name="Denarie J."/>
            <person name="Dixon R.A."/>
            <person name="May G.D."/>
            <person name="Schwartz D.C."/>
            <person name="Rogers J."/>
            <person name="Quetier F."/>
            <person name="Town C.D."/>
            <person name="Roe B.A."/>
        </authorList>
    </citation>
    <scope>NUCLEOTIDE SEQUENCE [LARGE SCALE GENOMIC DNA]</scope>
    <source>
        <strain evidence="2">A17</strain>
        <strain evidence="3 4">cv. Jemalong A17</strain>
    </source>
</reference>
<dbReference type="EMBL" id="CM001219">
    <property type="protein sequence ID" value="KEH33724.1"/>
    <property type="molecule type" value="Genomic_DNA"/>
</dbReference>
<feature type="region of interest" description="Disordered" evidence="1">
    <location>
        <begin position="1"/>
        <end position="77"/>
    </location>
</feature>